<evidence type="ECO:0000256" key="5">
    <source>
        <dbReference type="ARBA" id="ARBA00022679"/>
    </source>
</evidence>
<dbReference type="GO" id="GO:0051604">
    <property type="term" value="P:protein maturation"/>
    <property type="evidence" value="ECO:0007669"/>
    <property type="project" value="EnsemblFungi"/>
</dbReference>
<accession>C4R549</accession>
<dbReference type="GeneID" id="8199836"/>
<dbReference type="AlphaFoldDB" id="C4R549"/>
<comment type="similarity">
    <text evidence="1 9">Belongs to the protein prenyltransferase subunit beta family.</text>
</comment>
<dbReference type="EMBL" id="FN392321">
    <property type="protein sequence ID" value="CAY70685.1"/>
    <property type="molecule type" value="Genomic_DNA"/>
</dbReference>
<keyword evidence="12" id="KW-1185">Reference proteome</keyword>
<dbReference type="PANTHER" id="PTHR11774">
    <property type="entry name" value="GERANYLGERANYL TRANSFERASE TYPE BETA SUBUNIT"/>
    <property type="match status" value="1"/>
</dbReference>
<dbReference type="PANTHER" id="PTHR11774:SF6">
    <property type="entry name" value="PROTEIN FARNESYLTRANSFERASE SUBUNIT BETA"/>
    <property type="match status" value="1"/>
</dbReference>
<dbReference type="GO" id="GO:0004660">
    <property type="term" value="F:protein farnesyltransferase activity"/>
    <property type="evidence" value="ECO:0007669"/>
    <property type="project" value="UniProtKB-UniRule"/>
</dbReference>
<dbReference type="GO" id="GO:0005965">
    <property type="term" value="C:protein farnesyltransferase complex"/>
    <property type="evidence" value="ECO:0007669"/>
    <property type="project" value="UniProtKB-UniRule"/>
</dbReference>
<evidence type="ECO:0000256" key="8">
    <source>
        <dbReference type="ARBA" id="ARBA00022833"/>
    </source>
</evidence>
<dbReference type="OMA" id="MLYWIAN"/>
<evidence type="ECO:0000259" key="10">
    <source>
        <dbReference type="Pfam" id="PF00432"/>
    </source>
</evidence>
<evidence type="ECO:0000313" key="12">
    <source>
        <dbReference type="Proteomes" id="UP000000314"/>
    </source>
</evidence>
<keyword evidence="8 9" id="KW-0862">Zinc</keyword>
<dbReference type="CDD" id="cd02893">
    <property type="entry name" value="FTase"/>
    <property type="match status" value="1"/>
</dbReference>
<dbReference type="EC" id="2.5.1.58" evidence="2 9"/>
<sequence>MSNSKKKVDWYKTVLGSRRIVEEMVVKSETQSNQIDTLEIMLSSKGSGSQKVGTLTTEQQVKVEDDIRQIYESILDDGQLPTLETTQHRSFVKYFLETNLPAGFIALDASHTWMIFWLVNSFLLLGGKIDEDMSNRISENILSYLNEDGGFGGGAGLISHVVSSYAAVMALCLSNDHHVLDKIDRQKTYEWLLSLKLEDGSFCMYKGGEVDTRAVYCALVIASVLGILTPELVAGTAEWLGRCQTFEGGFGGVPGDEAHGGYSFCAVAALSILGPPQEIITRHCDLKNLVKWSVNRQFQLEGGMNGRTNKLVDGCYSHWVGGIFPFLELATQCDLLDRAALKNYILICCQEENGGLRDKPGKRPDFYHTNYVLCGLSLCQHKAKHDPALMTEKLGASAFAYRVERIKDPQEDPANFIEPLHPIFGIPMNTVLKNREL</sequence>
<dbReference type="GO" id="GO:0008270">
    <property type="term" value="F:zinc ion binding"/>
    <property type="evidence" value="ECO:0007669"/>
    <property type="project" value="UniProtKB-UniRule"/>
</dbReference>
<keyword evidence="7" id="KW-0677">Repeat</keyword>
<dbReference type="InterPro" id="IPR001330">
    <property type="entry name" value="Prenyltrans"/>
</dbReference>
<dbReference type="RefSeq" id="XP_002492864.1">
    <property type="nucleotide sequence ID" value="XM_002492819.1"/>
</dbReference>
<dbReference type="eggNOG" id="KOG0365">
    <property type="taxonomic scope" value="Eukaryota"/>
</dbReference>
<evidence type="ECO:0000256" key="9">
    <source>
        <dbReference type="RuleBase" id="RU365056"/>
    </source>
</evidence>
<dbReference type="SUPFAM" id="SSF48239">
    <property type="entry name" value="Terpenoid cyclases/Protein prenyltransferases"/>
    <property type="match status" value="1"/>
</dbReference>
<evidence type="ECO:0000256" key="3">
    <source>
        <dbReference type="ARBA" id="ARBA00015798"/>
    </source>
</evidence>
<dbReference type="Gene3D" id="1.50.10.20">
    <property type="match status" value="1"/>
</dbReference>
<dbReference type="InterPro" id="IPR026872">
    <property type="entry name" value="FTB"/>
</dbReference>
<keyword evidence="5 9" id="KW-0808">Transferase</keyword>
<name>C4R549_KOMPG</name>
<evidence type="ECO:0000313" key="11">
    <source>
        <dbReference type="EMBL" id="CAY70685.1"/>
    </source>
</evidence>
<dbReference type="KEGG" id="ppa:PAS_chr3_0636"/>
<keyword evidence="4 9" id="KW-0637">Prenyltransferase</keyword>
<dbReference type="GO" id="GO:0097354">
    <property type="term" value="P:prenylation"/>
    <property type="evidence" value="ECO:0007669"/>
    <property type="project" value="UniProtKB-UniRule"/>
</dbReference>
<dbReference type="HOGENOM" id="CLU_028946_0_0_1"/>
<dbReference type="InterPro" id="IPR045089">
    <property type="entry name" value="PGGT1B-like"/>
</dbReference>
<dbReference type="SMR" id="C4R549"/>
<gene>
    <name evidence="11" type="ordered locus">PAS_chr3_0636</name>
</gene>
<evidence type="ECO:0000256" key="2">
    <source>
        <dbReference type="ARBA" id="ARBA00012702"/>
    </source>
</evidence>
<evidence type="ECO:0000256" key="7">
    <source>
        <dbReference type="ARBA" id="ARBA00022737"/>
    </source>
</evidence>
<comment type="cofactor">
    <cofactor evidence="9">
        <name>Zn(2+)</name>
        <dbReference type="ChEBI" id="CHEBI:29105"/>
    </cofactor>
    <text evidence="9">Binds 1 zinc ion per subunit.</text>
</comment>
<dbReference type="STRING" id="644223.C4R549"/>
<evidence type="ECO:0000256" key="1">
    <source>
        <dbReference type="ARBA" id="ARBA00010497"/>
    </source>
</evidence>
<dbReference type="Proteomes" id="UP000000314">
    <property type="component" value="Chromosome 3"/>
</dbReference>
<organism evidence="11 12">
    <name type="scientific">Komagataella phaffii (strain GS115 / ATCC 20864)</name>
    <name type="common">Yeast</name>
    <name type="synonym">Pichia pastoris</name>
    <dbReference type="NCBI Taxonomy" id="644223"/>
    <lineage>
        <taxon>Eukaryota</taxon>
        <taxon>Fungi</taxon>
        <taxon>Dikarya</taxon>
        <taxon>Ascomycota</taxon>
        <taxon>Saccharomycotina</taxon>
        <taxon>Pichiomycetes</taxon>
        <taxon>Pichiales</taxon>
        <taxon>Pichiaceae</taxon>
        <taxon>Komagataella</taxon>
    </lineage>
</organism>
<dbReference type="InParanoid" id="C4R549"/>
<comment type="subunit">
    <text evidence="9">Heterodimer of an alpha and a beta subunit.</text>
</comment>
<dbReference type="FunCoup" id="C4R549">
    <property type="interactions" value="726"/>
</dbReference>
<comment type="function">
    <text evidence="9">Catalyzes the transfer of a farnesyl moiety from farnesyl diphosphate to a cysteine at the fourth position from the C-terminus of several proteins. The beta subunit is responsible for peptide-binding.</text>
</comment>
<comment type="catalytic activity">
    <reaction evidence="9">
        <text>L-cysteinyl-[protein] + (2E,6E)-farnesyl diphosphate = S-(2E,6E)-farnesyl-L-cysteinyl-[protein] + diphosphate</text>
        <dbReference type="Rhea" id="RHEA:13345"/>
        <dbReference type="Rhea" id="RHEA-COMP:10131"/>
        <dbReference type="Rhea" id="RHEA-COMP:11535"/>
        <dbReference type="ChEBI" id="CHEBI:29950"/>
        <dbReference type="ChEBI" id="CHEBI:33019"/>
        <dbReference type="ChEBI" id="CHEBI:86019"/>
        <dbReference type="ChEBI" id="CHEBI:175763"/>
    </reaction>
</comment>
<evidence type="ECO:0000256" key="6">
    <source>
        <dbReference type="ARBA" id="ARBA00022723"/>
    </source>
</evidence>
<feature type="domain" description="Prenyltransferase alpha-alpha toroid" evidence="10">
    <location>
        <begin position="83"/>
        <end position="424"/>
    </location>
</feature>
<dbReference type="InterPro" id="IPR008930">
    <property type="entry name" value="Terpenoid_cyclase/PrenylTrfase"/>
</dbReference>
<protein>
    <recommendedName>
        <fullName evidence="3 9">Protein farnesyltransferase subunit beta</fullName>
        <shortName evidence="9">FTase-beta</shortName>
        <ecNumber evidence="2 9">2.5.1.58</ecNumber>
    </recommendedName>
</protein>
<dbReference type="OrthoDB" id="10261146at2759"/>
<dbReference type="Pfam" id="PF00432">
    <property type="entry name" value="Prenyltrans"/>
    <property type="match status" value="1"/>
</dbReference>
<keyword evidence="6 9" id="KW-0479">Metal-binding</keyword>
<evidence type="ECO:0000256" key="4">
    <source>
        <dbReference type="ARBA" id="ARBA00022602"/>
    </source>
</evidence>
<reference evidence="11 12" key="1">
    <citation type="journal article" date="2009" name="Nat. Biotechnol.">
        <title>Genome sequence of the recombinant protein production host Pichia pastoris.</title>
        <authorList>
            <person name="De Schutter K."/>
            <person name="Lin Y.C."/>
            <person name="Tiels P."/>
            <person name="Van Hecke A."/>
            <person name="Glinka S."/>
            <person name="Weber-Lehmann J."/>
            <person name="Rouze P."/>
            <person name="Van de Peer Y."/>
            <person name="Callewaert N."/>
        </authorList>
    </citation>
    <scope>NUCLEOTIDE SEQUENCE [LARGE SCALE GENOMIC DNA]</scope>
    <source>
        <strain evidence="12">GS115 / ATCC 20864</strain>
    </source>
</reference>
<proteinExistence type="inferred from homology"/>